<dbReference type="RefSeq" id="WP_018920998.1">
    <property type="nucleotide sequence ID" value="NZ_CAJPPY010000053.1"/>
</dbReference>
<feature type="transmembrane region" description="Helical" evidence="1">
    <location>
        <begin position="6"/>
        <end position="27"/>
    </location>
</feature>
<dbReference type="GeneID" id="85013473"/>
<keyword evidence="1" id="KW-1133">Transmembrane helix</keyword>
<dbReference type="Proteomes" id="UP000274578">
    <property type="component" value="Chromosome 1"/>
</dbReference>
<keyword evidence="1" id="KW-0472">Membrane</keyword>
<name>A0A448L9R2_9BACT</name>
<reference evidence="2 3" key="1">
    <citation type="submission" date="2018-12" db="EMBL/GenBank/DDBJ databases">
        <authorList>
            <consortium name="Pathogen Informatics"/>
        </authorList>
    </citation>
    <scope>NUCLEOTIDE SEQUENCE [LARGE SCALE GENOMIC DNA]</scope>
    <source>
        <strain evidence="2 3">NCTC13071</strain>
    </source>
</reference>
<evidence type="ECO:0000313" key="2">
    <source>
        <dbReference type="EMBL" id="VEH16724.1"/>
    </source>
</evidence>
<keyword evidence="1" id="KW-0812">Transmembrane</keyword>
<gene>
    <name evidence="2" type="ORF">NCTC13071_02764</name>
</gene>
<accession>A0A448L9R2</accession>
<sequence>METTTYYVWATLVIVLGIVVVVLGVWYNVNYGKFKPKFEFFSDGSARMIFFGVSERYRKQMERFNAEYKVGQTVTYHDRVYVIEEIKPIDAFDDKYLGQRHGLAAYLKEV</sequence>
<evidence type="ECO:0000313" key="3">
    <source>
        <dbReference type="Proteomes" id="UP000274578"/>
    </source>
</evidence>
<organism evidence="2 3">
    <name type="scientific">Segatella oris</name>
    <dbReference type="NCBI Taxonomy" id="28135"/>
    <lineage>
        <taxon>Bacteria</taxon>
        <taxon>Pseudomonadati</taxon>
        <taxon>Bacteroidota</taxon>
        <taxon>Bacteroidia</taxon>
        <taxon>Bacteroidales</taxon>
        <taxon>Prevotellaceae</taxon>
        <taxon>Segatella</taxon>
    </lineage>
</organism>
<dbReference type="KEGG" id="poc:NCTC13071_02764"/>
<dbReference type="AlphaFoldDB" id="A0A448L9R2"/>
<dbReference type="EMBL" id="LR134384">
    <property type="protein sequence ID" value="VEH16724.1"/>
    <property type="molecule type" value="Genomic_DNA"/>
</dbReference>
<protein>
    <submittedName>
        <fullName evidence="2">Uncharacterized protein</fullName>
    </submittedName>
</protein>
<proteinExistence type="predicted"/>
<evidence type="ECO:0000256" key="1">
    <source>
        <dbReference type="SAM" id="Phobius"/>
    </source>
</evidence>